<sequence length="529" mass="57894">MGRPNKSRKLNTGEGAPSHTTPSKSKSRSKTKALETRTPSESDLEDDRLEDRESAKTLVDQTNRCSSASPTPYNKSQASGTSTLSDVADSANPLVTNDFLQYLDFDLGFADAMDTGIYNKDISRDGTKSPTGISQEVESPSGTVFANTPRQNGYAFPNGGDIPEETPEEFAVHRFDEFPTHFFGRYNAYATLPEIALLQDSCTTAAQSTIPPPNSAKTPRPKENPPAQSRPSISAQTNTRDIPFGSAKLYQAPSPPKLHDSEIVDRQLSEQKSLESLLQIQQQIYDCCEKIMQPDLSHQDHTSALGRLFCAADRFISHISRDHTLPSSSTLSPTSQCSTLSDRADSSSTHALPPKSSVFPLNHRGTFDTHHNSSTLPSAPAFYIIMACHTRILTAYDAIISITPSATVFPCEVPKTSITGECCFSIGSFTVWPGTSLESLIHLQVISHQLEILNSALYHCMMTDASSSSLSPRLGSSKSSYNFQWARSSNNLQEFAVQVVEQQGMVLKEKIVARITDTQGTLRNSFHQD</sequence>
<evidence type="ECO:0000313" key="2">
    <source>
        <dbReference type="EMBL" id="CAF9941223.1"/>
    </source>
</evidence>
<feature type="region of interest" description="Disordered" evidence="1">
    <location>
        <begin position="323"/>
        <end position="357"/>
    </location>
</feature>
<accession>A0A8H3PI24</accession>
<comment type="caution">
    <text evidence="2">The sequence shown here is derived from an EMBL/GenBank/DDBJ whole genome shotgun (WGS) entry which is preliminary data.</text>
</comment>
<gene>
    <name evidence="2" type="ORF">ALECFALPRED_009035</name>
</gene>
<keyword evidence="3" id="KW-1185">Reference proteome</keyword>
<feature type="compositionally biased region" description="Polar residues" evidence="1">
    <location>
        <begin position="128"/>
        <end position="151"/>
    </location>
</feature>
<dbReference type="Proteomes" id="UP000664203">
    <property type="component" value="Unassembled WGS sequence"/>
</dbReference>
<name>A0A8H3PI24_9LECA</name>
<evidence type="ECO:0000256" key="1">
    <source>
        <dbReference type="SAM" id="MobiDB-lite"/>
    </source>
</evidence>
<feature type="compositionally biased region" description="Polar residues" evidence="1">
    <location>
        <begin position="226"/>
        <end position="239"/>
    </location>
</feature>
<feature type="region of interest" description="Disordered" evidence="1">
    <location>
        <begin position="205"/>
        <end position="239"/>
    </location>
</feature>
<dbReference type="EMBL" id="CAJPDR010000641">
    <property type="protein sequence ID" value="CAF9941223.1"/>
    <property type="molecule type" value="Genomic_DNA"/>
</dbReference>
<evidence type="ECO:0000313" key="3">
    <source>
        <dbReference type="Proteomes" id="UP000664203"/>
    </source>
</evidence>
<proteinExistence type="predicted"/>
<protein>
    <submittedName>
        <fullName evidence="2">Uncharacterized protein</fullName>
    </submittedName>
</protein>
<feature type="compositionally biased region" description="Polar residues" evidence="1">
    <location>
        <begin position="59"/>
        <end position="85"/>
    </location>
</feature>
<feature type="region of interest" description="Disordered" evidence="1">
    <location>
        <begin position="123"/>
        <end position="164"/>
    </location>
</feature>
<organism evidence="2 3">
    <name type="scientific">Alectoria fallacina</name>
    <dbReference type="NCBI Taxonomy" id="1903189"/>
    <lineage>
        <taxon>Eukaryota</taxon>
        <taxon>Fungi</taxon>
        <taxon>Dikarya</taxon>
        <taxon>Ascomycota</taxon>
        <taxon>Pezizomycotina</taxon>
        <taxon>Lecanoromycetes</taxon>
        <taxon>OSLEUM clade</taxon>
        <taxon>Lecanoromycetidae</taxon>
        <taxon>Lecanorales</taxon>
        <taxon>Lecanorineae</taxon>
        <taxon>Parmeliaceae</taxon>
        <taxon>Alectoria</taxon>
    </lineage>
</organism>
<feature type="compositionally biased region" description="Low complexity" evidence="1">
    <location>
        <begin position="325"/>
        <end position="341"/>
    </location>
</feature>
<dbReference type="OrthoDB" id="4222821at2759"/>
<feature type="region of interest" description="Disordered" evidence="1">
    <location>
        <begin position="1"/>
        <end position="86"/>
    </location>
</feature>
<reference evidence="2" key="1">
    <citation type="submission" date="2021-03" db="EMBL/GenBank/DDBJ databases">
        <authorList>
            <person name="Tagirdzhanova G."/>
        </authorList>
    </citation>
    <scope>NUCLEOTIDE SEQUENCE</scope>
</reference>
<dbReference type="AlphaFoldDB" id="A0A8H3PI24"/>